<comment type="caution">
    <text evidence="1">The sequence shown here is derived from an EMBL/GenBank/DDBJ whole genome shotgun (WGS) entry which is preliminary data.</text>
</comment>
<sequence length="54" mass="6483">MENTNKKNRQSHTHGSIQIHIPYTYRIYGKERKNGIYQQRVSSETEPACIYARW</sequence>
<evidence type="ECO:0000313" key="2">
    <source>
        <dbReference type="Proteomes" id="UP001242368"/>
    </source>
</evidence>
<dbReference type="Proteomes" id="UP001242368">
    <property type="component" value="Unassembled WGS sequence"/>
</dbReference>
<gene>
    <name evidence="1" type="ORF">QW060_22260</name>
</gene>
<name>A0ABT8CYT1_9FLAO</name>
<keyword evidence="2" id="KW-1185">Reference proteome</keyword>
<accession>A0ABT8CYT1</accession>
<proteinExistence type="predicted"/>
<organism evidence="1 2">
    <name type="scientific">Paenimyroides ceti</name>
    <dbReference type="NCBI Taxonomy" id="395087"/>
    <lineage>
        <taxon>Bacteria</taxon>
        <taxon>Pseudomonadati</taxon>
        <taxon>Bacteroidota</taxon>
        <taxon>Flavobacteriia</taxon>
        <taxon>Flavobacteriales</taxon>
        <taxon>Flavobacteriaceae</taxon>
        <taxon>Paenimyroides</taxon>
    </lineage>
</organism>
<protein>
    <submittedName>
        <fullName evidence="1">Uncharacterized protein</fullName>
    </submittedName>
</protein>
<evidence type="ECO:0000313" key="1">
    <source>
        <dbReference type="EMBL" id="MDN3709684.1"/>
    </source>
</evidence>
<reference evidence="2" key="1">
    <citation type="journal article" date="2019" name="Int. J. Syst. Evol. Microbiol.">
        <title>The Global Catalogue of Microorganisms (GCM) 10K type strain sequencing project: providing services to taxonomists for standard genome sequencing and annotation.</title>
        <authorList>
            <consortium name="The Broad Institute Genomics Platform"/>
            <consortium name="The Broad Institute Genome Sequencing Center for Infectious Disease"/>
            <person name="Wu L."/>
            <person name="Ma J."/>
        </authorList>
    </citation>
    <scope>NUCLEOTIDE SEQUENCE [LARGE SCALE GENOMIC DNA]</scope>
    <source>
        <strain evidence="2">CECT 7184</strain>
    </source>
</reference>
<dbReference type="EMBL" id="JAUFQU010000051">
    <property type="protein sequence ID" value="MDN3709684.1"/>
    <property type="molecule type" value="Genomic_DNA"/>
</dbReference>